<keyword evidence="2" id="KW-0813">Transport</keyword>
<evidence type="ECO:0000256" key="5">
    <source>
        <dbReference type="ARBA" id="ARBA00022970"/>
    </source>
</evidence>
<dbReference type="InterPro" id="IPR052157">
    <property type="entry name" value="BCAA_transport_permease"/>
</dbReference>
<dbReference type="Proteomes" id="UP000290819">
    <property type="component" value="Unassembled WGS sequence"/>
</dbReference>
<keyword evidence="7 9" id="KW-0472">Membrane</keyword>
<evidence type="ECO:0000313" key="10">
    <source>
        <dbReference type="EMBL" id="RXT54223.1"/>
    </source>
</evidence>
<dbReference type="InterPro" id="IPR001851">
    <property type="entry name" value="ABC_transp_permease"/>
</dbReference>
<accession>A0A4Q1VRX9</accession>
<evidence type="ECO:0000256" key="4">
    <source>
        <dbReference type="ARBA" id="ARBA00022692"/>
    </source>
</evidence>
<comment type="subcellular location">
    <subcellularLocation>
        <location evidence="1">Cell membrane</location>
        <topology evidence="1">Multi-pass membrane protein</topology>
    </subcellularLocation>
</comment>
<feature type="transmembrane region" description="Helical" evidence="9">
    <location>
        <begin position="266"/>
        <end position="283"/>
    </location>
</feature>
<dbReference type="Pfam" id="PF02653">
    <property type="entry name" value="BPD_transp_2"/>
    <property type="match status" value="1"/>
</dbReference>
<dbReference type="GO" id="GO:0022857">
    <property type="term" value="F:transmembrane transporter activity"/>
    <property type="evidence" value="ECO:0007669"/>
    <property type="project" value="InterPro"/>
</dbReference>
<evidence type="ECO:0000256" key="8">
    <source>
        <dbReference type="ARBA" id="ARBA00037998"/>
    </source>
</evidence>
<evidence type="ECO:0000256" key="3">
    <source>
        <dbReference type="ARBA" id="ARBA00022475"/>
    </source>
</evidence>
<dbReference type="RefSeq" id="WP_129267566.1">
    <property type="nucleotide sequence ID" value="NZ_MZXW01000004.1"/>
</dbReference>
<dbReference type="GO" id="GO:0006865">
    <property type="term" value="P:amino acid transport"/>
    <property type="evidence" value="ECO:0007669"/>
    <property type="project" value="UniProtKB-KW"/>
</dbReference>
<keyword evidence="5" id="KW-0029">Amino-acid transport</keyword>
<keyword evidence="3" id="KW-1003">Cell membrane</keyword>
<feature type="transmembrane region" description="Helical" evidence="9">
    <location>
        <begin position="6"/>
        <end position="27"/>
    </location>
</feature>
<dbReference type="CDD" id="cd06582">
    <property type="entry name" value="TM_PBP1_LivH_like"/>
    <property type="match status" value="1"/>
</dbReference>
<evidence type="ECO:0000256" key="6">
    <source>
        <dbReference type="ARBA" id="ARBA00022989"/>
    </source>
</evidence>
<keyword evidence="11" id="KW-1185">Reference proteome</keyword>
<feature type="transmembrane region" description="Helical" evidence="9">
    <location>
        <begin position="180"/>
        <end position="209"/>
    </location>
</feature>
<evidence type="ECO:0000256" key="7">
    <source>
        <dbReference type="ARBA" id="ARBA00023136"/>
    </source>
</evidence>
<feature type="transmembrane region" description="Helical" evidence="9">
    <location>
        <begin position="34"/>
        <end position="54"/>
    </location>
</feature>
<evidence type="ECO:0000256" key="2">
    <source>
        <dbReference type="ARBA" id="ARBA00022448"/>
    </source>
</evidence>
<reference evidence="10 11" key="1">
    <citation type="submission" date="2017-03" db="EMBL/GenBank/DDBJ databases">
        <authorList>
            <person name="Safronova V.I."/>
            <person name="Sazanova A.L."/>
            <person name="Chirak E.R."/>
        </authorList>
    </citation>
    <scope>NUCLEOTIDE SEQUENCE [LARGE SCALE GENOMIC DNA]</scope>
    <source>
        <strain evidence="10 11">Opo-243</strain>
    </source>
</reference>
<sequence length="289" mass="29981">MNGLLTSAVAGLTAGGAYGLLGVCAVFTYRLVAVVNFTSAAIGTAGTFVLVVLNEAGIPLFPAVLCGLVAGVIAGVAIGLVMTKWFAESNASTKAAVTVALLVGIVAIGLRLTGGQHPHHFPDLFSGSAMRLAGVELTISSLLTIGLGVAFTILADVLLSRTRMGLHLRALSERPMAAELIGVPVQFLSILVWGITGAVTAFSLMIIAPQRSPDFMSLSLLVVPALAAALIGLFRSFWMTLIGGILIGVVEGMTSVIGGLNQYRGAVPFLIILAVMLWLQRGARWDEAR</sequence>
<protein>
    <submittedName>
        <fullName evidence="10">Branched-chain amino acid ABC transporter permease</fullName>
    </submittedName>
</protein>
<dbReference type="AlphaFoldDB" id="A0A4Q1VRX9"/>
<gene>
    <name evidence="10" type="ORF">B5V03_01895</name>
</gene>
<comment type="similarity">
    <text evidence="8">Belongs to the binding-protein-dependent transport system permease family. LivHM subfamily.</text>
</comment>
<dbReference type="PANTHER" id="PTHR11795">
    <property type="entry name" value="BRANCHED-CHAIN AMINO ACID TRANSPORT SYSTEM PERMEASE PROTEIN LIVH"/>
    <property type="match status" value="1"/>
</dbReference>
<feature type="transmembrane region" description="Helical" evidence="9">
    <location>
        <begin position="132"/>
        <end position="159"/>
    </location>
</feature>
<dbReference type="PANTHER" id="PTHR11795:SF445">
    <property type="entry name" value="AMINO ACID ABC TRANSPORTER PERMEASE PROTEIN"/>
    <property type="match status" value="1"/>
</dbReference>
<keyword evidence="4 9" id="KW-0812">Transmembrane</keyword>
<evidence type="ECO:0000256" key="1">
    <source>
        <dbReference type="ARBA" id="ARBA00004651"/>
    </source>
</evidence>
<proteinExistence type="inferred from homology"/>
<comment type="caution">
    <text evidence="10">The sequence shown here is derived from an EMBL/GenBank/DDBJ whole genome shotgun (WGS) entry which is preliminary data.</text>
</comment>
<keyword evidence="6 9" id="KW-1133">Transmembrane helix</keyword>
<feature type="transmembrane region" description="Helical" evidence="9">
    <location>
        <begin position="215"/>
        <end position="234"/>
    </location>
</feature>
<name>A0A4Q1VRX9_9BRAD</name>
<evidence type="ECO:0000256" key="9">
    <source>
        <dbReference type="SAM" id="Phobius"/>
    </source>
</evidence>
<feature type="transmembrane region" description="Helical" evidence="9">
    <location>
        <begin position="241"/>
        <end position="260"/>
    </location>
</feature>
<feature type="transmembrane region" description="Helical" evidence="9">
    <location>
        <begin position="95"/>
        <end position="112"/>
    </location>
</feature>
<dbReference type="GO" id="GO:0005886">
    <property type="term" value="C:plasma membrane"/>
    <property type="evidence" value="ECO:0007669"/>
    <property type="project" value="UniProtKB-SubCell"/>
</dbReference>
<dbReference type="EMBL" id="MZXW01000004">
    <property type="protein sequence ID" value="RXT54223.1"/>
    <property type="molecule type" value="Genomic_DNA"/>
</dbReference>
<evidence type="ECO:0000313" key="11">
    <source>
        <dbReference type="Proteomes" id="UP000290819"/>
    </source>
</evidence>
<feature type="transmembrane region" description="Helical" evidence="9">
    <location>
        <begin position="60"/>
        <end position="83"/>
    </location>
</feature>
<dbReference type="OrthoDB" id="27557at2"/>
<organism evidence="10 11">
    <name type="scientific">Bradyrhizobium betae</name>
    <dbReference type="NCBI Taxonomy" id="244734"/>
    <lineage>
        <taxon>Bacteria</taxon>
        <taxon>Pseudomonadati</taxon>
        <taxon>Pseudomonadota</taxon>
        <taxon>Alphaproteobacteria</taxon>
        <taxon>Hyphomicrobiales</taxon>
        <taxon>Nitrobacteraceae</taxon>
        <taxon>Bradyrhizobium</taxon>
    </lineage>
</organism>